<dbReference type="InterPro" id="IPR015955">
    <property type="entry name" value="Lactate_DH/Glyco_Ohase_4_C"/>
</dbReference>
<accession>A0A2N9KHL2</accession>
<evidence type="ECO:0000313" key="10">
    <source>
        <dbReference type="Proteomes" id="UP000237923"/>
    </source>
</evidence>
<dbReference type="PRINTS" id="PR00086">
    <property type="entry name" value="LLDHDRGNASE"/>
</dbReference>
<dbReference type="SUPFAM" id="SSF51735">
    <property type="entry name" value="NAD(P)-binding Rossmann-fold domains"/>
    <property type="match status" value="1"/>
</dbReference>
<proteinExistence type="inferred from homology"/>
<dbReference type="InterPro" id="IPR001236">
    <property type="entry name" value="Lactate/malate_DH_N"/>
</dbReference>
<evidence type="ECO:0000256" key="3">
    <source>
        <dbReference type="PIRSR" id="PIRSR000102-1"/>
    </source>
</evidence>
<organism evidence="9 10">
    <name type="scientific">Leuconostoc suionicum</name>
    <dbReference type="NCBI Taxonomy" id="1511761"/>
    <lineage>
        <taxon>Bacteria</taxon>
        <taxon>Bacillati</taxon>
        <taxon>Bacillota</taxon>
        <taxon>Bacilli</taxon>
        <taxon>Lactobacillales</taxon>
        <taxon>Lactobacillaceae</taxon>
        <taxon>Leuconostoc</taxon>
    </lineage>
</organism>
<dbReference type="Gene3D" id="3.90.110.10">
    <property type="entry name" value="Lactate dehydrogenase/glycoside hydrolase, family 4, C-terminal"/>
    <property type="match status" value="1"/>
</dbReference>
<dbReference type="PANTHER" id="PTHR43128">
    <property type="entry name" value="L-2-HYDROXYCARBOXYLATE DEHYDROGENASE (NAD(P)(+))"/>
    <property type="match status" value="1"/>
</dbReference>
<keyword evidence="2 5" id="KW-0560">Oxidoreductase</keyword>
<feature type="binding site" evidence="4">
    <location>
        <position position="96"/>
    </location>
    <ligand>
        <name>NAD(+)</name>
        <dbReference type="ChEBI" id="CHEBI:57540"/>
    </ligand>
</feature>
<evidence type="ECO:0000259" key="6">
    <source>
        <dbReference type="Pfam" id="PF00056"/>
    </source>
</evidence>
<protein>
    <submittedName>
        <fullName evidence="9">L-2-hydroxyisocaproate dehydrogenase</fullName>
        <ecNumber evidence="9">1.1.1.-</ecNumber>
    </submittedName>
</protein>
<evidence type="ECO:0000256" key="1">
    <source>
        <dbReference type="ARBA" id="ARBA00006054"/>
    </source>
</evidence>
<feature type="domain" description="Lactate/malate dehydrogenase N-terminal" evidence="6">
    <location>
        <begin position="3"/>
        <end position="143"/>
    </location>
</feature>
<reference evidence="9 10" key="2">
    <citation type="submission" date="2018-02" db="EMBL/GenBank/DDBJ databases">
        <authorList>
            <person name="Cohen D.B."/>
            <person name="Kent A.D."/>
        </authorList>
    </citation>
    <scope>NUCLEOTIDE SEQUENCE [LARGE SCALE GENOMIC DNA]</scope>
    <source>
        <strain evidence="9 10">CECT 9216</strain>
    </source>
</reference>
<dbReference type="Gene3D" id="3.40.50.720">
    <property type="entry name" value="NAD(P)-binding Rossmann-like Domain"/>
    <property type="match status" value="1"/>
</dbReference>
<feature type="binding site" evidence="4">
    <location>
        <begin position="8"/>
        <end position="13"/>
    </location>
    <ligand>
        <name>NAD(+)</name>
        <dbReference type="ChEBI" id="CHEBI:57540"/>
    </ligand>
</feature>
<dbReference type="GO" id="GO:0004459">
    <property type="term" value="F:L-lactate dehydrogenase (NAD+) activity"/>
    <property type="evidence" value="ECO:0007669"/>
    <property type="project" value="InterPro"/>
</dbReference>
<evidence type="ECO:0000256" key="2">
    <source>
        <dbReference type="ARBA" id="ARBA00023002"/>
    </source>
</evidence>
<dbReference type="GeneID" id="99673218"/>
<feature type="binding site" evidence="4">
    <location>
        <begin position="119"/>
        <end position="121"/>
    </location>
    <ligand>
        <name>NAD(+)</name>
        <dbReference type="ChEBI" id="CHEBI:57540"/>
    </ligand>
</feature>
<dbReference type="PANTHER" id="PTHR43128:SF31">
    <property type="entry name" value="L-LACTATE DEHYDROGENASE"/>
    <property type="match status" value="1"/>
</dbReference>
<evidence type="ECO:0000256" key="5">
    <source>
        <dbReference type="RuleBase" id="RU003369"/>
    </source>
</evidence>
<evidence type="ECO:0000259" key="7">
    <source>
        <dbReference type="Pfam" id="PF02866"/>
    </source>
</evidence>
<dbReference type="Proteomes" id="UP000239237">
    <property type="component" value="Unassembled WGS sequence"/>
</dbReference>
<dbReference type="InterPro" id="IPR018177">
    <property type="entry name" value="L-lactate_DH_AS"/>
</dbReference>
<dbReference type="PROSITE" id="PS00064">
    <property type="entry name" value="L_LDH"/>
    <property type="match status" value="1"/>
</dbReference>
<dbReference type="RefSeq" id="WP_072612870.1">
    <property type="nucleotide sequence ID" value="NZ_AP017935.1"/>
</dbReference>
<dbReference type="Proteomes" id="UP000237923">
    <property type="component" value="Unassembled WGS sequence"/>
</dbReference>
<dbReference type="GO" id="GO:0006089">
    <property type="term" value="P:lactate metabolic process"/>
    <property type="evidence" value="ECO:0007669"/>
    <property type="project" value="TreeGrafter"/>
</dbReference>
<dbReference type="PIRSF" id="PIRSF000102">
    <property type="entry name" value="Lac_mal_DH"/>
    <property type="match status" value="1"/>
</dbReference>
<feature type="domain" description="Lactate/malate dehydrogenase C-terminal" evidence="7">
    <location>
        <begin position="146"/>
        <end position="296"/>
    </location>
</feature>
<dbReference type="Pfam" id="PF02866">
    <property type="entry name" value="Ldh_1_C"/>
    <property type="match status" value="1"/>
</dbReference>
<evidence type="ECO:0000313" key="9">
    <source>
        <dbReference type="EMBL" id="SPE09771.1"/>
    </source>
</evidence>
<evidence type="ECO:0000313" key="11">
    <source>
        <dbReference type="Proteomes" id="UP000239237"/>
    </source>
</evidence>
<gene>
    <name evidence="8" type="ORF">LES8486_01966</name>
    <name evidence="9" type="ORF">LES9216_01966</name>
</gene>
<sequence>MRKIGVVGIGHVGVTVAHIIIAQGLADEIVLVDKNPEKLASEELDFRDAASLLDHHVEVHAGTAKDLADAEVVISALGHIELIKPGGDRFTELKANTPEVQQVGSDLKQAGFNGVLIVISNPVDVITGIYQKATGLPANQVFGTGTYLDTARLKRALGDTLAIDPRGISGYMLGEHGDSQFAAWSTVKALGKNADELVKLYNINLDKVAEAARVGGFTVFAGKKYTNFAIAHAAVSLAKLVLSNARREAIVSHYDERFEGYISTPAIIGRDGVTAEFDLQLSDDEKVLLQKSANAIAEKTAAYL</sequence>
<feature type="binding site" evidence="4">
    <location>
        <position position="33"/>
    </location>
    <ligand>
        <name>NAD(+)</name>
        <dbReference type="ChEBI" id="CHEBI:57540"/>
    </ligand>
</feature>
<comment type="similarity">
    <text evidence="1">Belongs to the LDH/MDH superfamily. LDH family.</text>
</comment>
<dbReference type="KEGG" id="lsu:A6B45_00370"/>
<dbReference type="InterPro" id="IPR022383">
    <property type="entry name" value="Lactate/malate_DH_C"/>
</dbReference>
<dbReference type="InterPro" id="IPR001557">
    <property type="entry name" value="L-lactate/malate_DH"/>
</dbReference>
<dbReference type="EMBL" id="OKQU01000005">
    <property type="protein sequence ID" value="SPE09771.1"/>
    <property type="molecule type" value="Genomic_DNA"/>
</dbReference>
<feature type="active site" description="Proton acceptor" evidence="3">
    <location>
        <position position="176"/>
    </location>
</feature>
<evidence type="ECO:0000256" key="4">
    <source>
        <dbReference type="PIRSR" id="PIRSR000102-3"/>
    </source>
</evidence>
<dbReference type="AlphaFoldDB" id="A0A2N9KHL2"/>
<evidence type="ECO:0000313" key="8">
    <source>
        <dbReference type="EMBL" id="SPD94908.1"/>
    </source>
</evidence>
<keyword evidence="11" id="KW-1185">Reference proteome</keyword>
<name>A0A2N9KHL2_9LACO</name>
<dbReference type="Pfam" id="PF00056">
    <property type="entry name" value="Ldh_1_N"/>
    <property type="match status" value="1"/>
</dbReference>
<dbReference type="EC" id="1.1.1.-" evidence="9"/>
<dbReference type="EMBL" id="OKQR01000006">
    <property type="protein sequence ID" value="SPD94908.1"/>
    <property type="molecule type" value="Genomic_DNA"/>
</dbReference>
<keyword evidence="4" id="KW-0520">NAD</keyword>
<dbReference type="InterPro" id="IPR036291">
    <property type="entry name" value="NAD(P)-bd_dom_sf"/>
</dbReference>
<dbReference type="SUPFAM" id="SSF56327">
    <property type="entry name" value="LDH C-terminal domain-like"/>
    <property type="match status" value="1"/>
</dbReference>
<reference evidence="8 11" key="1">
    <citation type="submission" date="2018-02" db="EMBL/GenBank/DDBJ databases">
        <authorList>
            <person name="Rodrigo-Torres L."/>
            <person name="Arahal R. D."/>
            <person name="Lucena T."/>
        </authorList>
    </citation>
    <scope>NUCLEOTIDE SEQUENCE [LARGE SCALE GENOMIC DNA]</scope>
    <source>
        <strain evidence="8 11">CECT 8486</strain>
    </source>
</reference>